<name>A0ABW9RSB6_9BACT</name>
<keyword evidence="3" id="KW-1185">Reference proteome</keyword>
<reference evidence="2 3" key="1">
    <citation type="submission" date="2019-02" db="EMBL/GenBank/DDBJ databases">
        <authorList>
            <person name="Goldberg S.R."/>
            <person name="Haltli B.A."/>
            <person name="Correa H."/>
            <person name="Russell K.G."/>
        </authorList>
    </citation>
    <scope>NUCLEOTIDE SEQUENCE [LARGE SCALE GENOMIC DNA]</scope>
    <source>
        <strain evidence="2 3">JCM 16186</strain>
    </source>
</reference>
<evidence type="ECO:0000313" key="2">
    <source>
        <dbReference type="EMBL" id="MTI26755.1"/>
    </source>
</evidence>
<proteinExistence type="predicted"/>
<sequence length="77" mass="8778">MDTPKIRLELHKIIDQISDSRLLEAVYTLLSSQRGQGKTLSKEMMDVMLNASESDIQSGRLTDHQSVKEDMQSWGKK</sequence>
<protein>
    <submittedName>
        <fullName evidence="2">Uncharacterized protein</fullName>
    </submittedName>
</protein>
<evidence type="ECO:0000313" key="3">
    <source>
        <dbReference type="Proteomes" id="UP000798808"/>
    </source>
</evidence>
<organism evidence="2 3">
    <name type="scientific">Fulvivirga kasyanovii</name>
    <dbReference type="NCBI Taxonomy" id="396812"/>
    <lineage>
        <taxon>Bacteria</taxon>
        <taxon>Pseudomonadati</taxon>
        <taxon>Bacteroidota</taxon>
        <taxon>Cytophagia</taxon>
        <taxon>Cytophagales</taxon>
        <taxon>Fulvivirgaceae</taxon>
        <taxon>Fulvivirga</taxon>
    </lineage>
</organism>
<feature type="compositionally biased region" description="Basic and acidic residues" evidence="1">
    <location>
        <begin position="61"/>
        <end position="71"/>
    </location>
</feature>
<gene>
    <name evidence="2" type="ORF">E1163_17505</name>
</gene>
<dbReference type="RefSeq" id="WP_155173765.1">
    <property type="nucleotide sequence ID" value="NZ_BAAAFL010000068.1"/>
</dbReference>
<feature type="region of interest" description="Disordered" evidence="1">
    <location>
        <begin position="52"/>
        <end position="77"/>
    </location>
</feature>
<dbReference type="Proteomes" id="UP000798808">
    <property type="component" value="Unassembled WGS sequence"/>
</dbReference>
<comment type="caution">
    <text evidence="2">The sequence shown here is derived from an EMBL/GenBank/DDBJ whole genome shotgun (WGS) entry which is preliminary data.</text>
</comment>
<evidence type="ECO:0000256" key="1">
    <source>
        <dbReference type="SAM" id="MobiDB-lite"/>
    </source>
</evidence>
<dbReference type="EMBL" id="SMLW01000597">
    <property type="protein sequence ID" value="MTI26755.1"/>
    <property type="molecule type" value="Genomic_DNA"/>
</dbReference>
<accession>A0ABW9RSB6</accession>